<dbReference type="AlphaFoldDB" id="A0A2K3CUF0"/>
<reference evidence="7 8" key="1">
    <citation type="journal article" date="2007" name="Science">
        <title>The Chlamydomonas genome reveals the evolution of key animal and plant functions.</title>
        <authorList>
            <person name="Merchant S.S."/>
            <person name="Prochnik S.E."/>
            <person name="Vallon O."/>
            <person name="Harris E.H."/>
            <person name="Karpowicz S.J."/>
            <person name="Witman G.B."/>
            <person name="Terry A."/>
            <person name="Salamov A."/>
            <person name="Fritz-Laylin L.K."/>
            <person name="Marechal-Drouard L."/>
            <person name="Marshall W.F."/>
            <person name="Qu L.H."/>
            <person name="Nelson D.R."/>
            <person name="Sanderfoot A.A."/>
            <person name="Spalding M.H."/>
            <person name="Kapitonov V.V."/>
            <person name="Ren Q."/>
            <person name="Ferris P."/>
            <person name="Lindquist E."/>
            <person name="Shapiro H."/>
            <person name="Lucas S.M."/>
            <person name="Grimwood J."/>
            <person name="Schmutz J."/>
            <person name="Cardol P."/>
            <person name="Cerutti H."/>
            <person name="Chanfreau G."/>
            <person name="Chen C.L."/>
            <person name="Cognat V."/>
            <person name="Croft M.T."/>
            <person name="Dent R."/>
            <person name="Dutcher S."/>
            <person name="Fernandez E."/>
            <person name="Fukuzawa H."/>
            <person name="Gonzalez-Ballester D."/>
            <person name="Gonzalez-Halphen D."/>
            <person name="Hallmann A."/>
            <person name="Hanikenne M."/>
            <person name="Hippler M."/>
            <person name="Inwood W."/>
            <person name="Jabbari K."/>
            <person name="Kalanon M."/>
            <person name="Kuras R."/>
            <person name="Lefebvre P.A."/>
            <person name="Lemaire S.D."/>
            <person name="Lobanov A.V."/>
            <person name="Lohr M."/>
            <person name="Manuell A."/>
            <person name="Meier I."/>
            <person name="Mets L."/>
            <person name="Mittag M."/>
            <person name="Mittelmeier T."/>
            <person name="Moroney J.V."/>
            <person name="Moseley J."/>
            <person name="Napoli C."/>
            <person name="Nedelcu A.M."/>
            <person name="Niyogi K."/>
            <person name="Novoselov S.V."/>
            <person name="Paulsen I.T."/>
            <person name="Pazour G."/>
            <person name="Purton S."/>
            <person name="Ral J.P."/>
            <person name="Riano-Pachon D.M."/>
            <person name="Riekhof W."/>
            <person name="Rymarquis L."/>
            <person name="Schroda M."/>
            <person name="Stern D."/>
            <person name="Umen J."/>
            <person name="Willows R."/>
            <person name="Wilson N."/>
            <person name="Zimmer S.L."/>
            <person name="Allmer J."/>
            <person name="Balk J."/>
            <person name="Bisova K."/>
            <person name="Chen C.J."/>
            <person name="Elias M."/>
            <person name="Gendler K."/>
            <person name="Hauser C."/>
            <person name="Lamb M.R."/>
            <person name="Ledford H."/>
            <person name="Long J.C."/>
            <person name="Minagawa J."/>
            <person name="Page M.D."/>
            <person name="Pan J."/>
            <person name="Pootakham W."/>
            <person name="Roje S."/>
            <person name="Rose A."/>
            <person name="Stahlberg E."/>
            <person name="Terauchi A.M."/>
            <person name="Yang P."/>
            <person name="Ball S."/>
            <person name="Bowler C."/>
            <person name="Dieckmann C.L."/>
            <person name="Gladyshev V.N."/>
            <person name="Green P."/>
            <person name="Jorgensen R."/>
            <person name="Mayfield S."/>
            <person name="Mueller-Roeber B."/>
            <person name="Rajamani S."/>
            <person name="Sayre R.T."/>
            <person name="Brokstein P."/>
            <person name="Dubchak I."/>
            <person name="Goodstein D."/>
            <person name="Hornick L."/>
            <person name="Huang Y.W."/>
            <person name="Jhaveri J."/>
            <person name="Luo Y."/>
            <person name="Martinez D."/>
            <person name="Ngau W.C."/>
            <person name="Otillar B."/>
            <person name="Poliakov A."/>
            <person name="Porter A."/>
            <person name="Szajkowski L."/>
            <person name="Werner G."/>
            <person name="Zhou K."/>
            <person name="Grigoriev I.V."/>
            <person name="Rokhsar D.S."/>
            <person name="Grossman A.R."/>
        </authorList>
    </citation>
    <scope>NUCLEOTIDE SEQUENCE [LARGE SCALE GENOMIC DNA]</scope>
    <source>
        <strain evidence="8">CC-503</strain>
    </source>
</reference>
<keyword evidence="4 6" id="KW-1133">Transmembrane helix</keyword>
<keyword evidence="5 6" id="KW-0472">Membrane</keyword>
<organism evidence="7 8">
    <name type="scientific">Chlamydomonas reinhardtii</name>
    <name type="common">Chlamydomonas smithii</name>
    <dbReference type="NCBI Taxonomy" id="3055"/>
    <lineage>
        <taxon>Eukaryota</taxon>
        <taxon>Viridiplantae</taxon>
        <taxon>Chlorophyta</taxon>
        <taxon>core chlorophytes</taxon>
        <taxon>Chlorophyceae</taxon>
        <taxon>CS clade</taxon>
        <taxon>Chlamydomonadales</taxon>
        <taxon>Chlamydomonadaceae</taxon>
        <taxon>Chlamydomonas</taxon>
    </lineage>
</organism>
<evidence type="ECO:0000256" key="4">
    <source>
        <dbReference type="ARBA" id="ARBA00022989"/>
    </source>
</evidence>
<evidence type="ECO:0000256" key="6">
    <source>
        <dbReference type="SAM" id="Phobius"/>
    </source>
</evidence>
<evidence type="ECO:0000313" key="7">
    <source>
        <dbReference type="EMBL" id="PNW71902.1"/>
    </source>
</evidence>
<feature type="transmembrane region" description="Helical" evidence="6">
    <location>
        <begin position="12"/>
        <end position="30"/>
    </location>
</feature>
<evidence type="ECO:0000256" key="2">
    <source>
        <dbReference type="ARBA" id="ARBA00022692"/>
    </source>
</evidence>
<dbReference type="RefSeq" id="XP_042915838.1">
    <property type="nucleotide sequence ID" value="XM_043071106.1"/>
</dbReference>
<dbReference type="PANTHER" id="PTHR15860">
    <property type="entry name" value="UNCHARACTERIZED RING FINGER-CONTAINING PROTEIN"/>
    <property type="match status" value="1"/>
</dbReference>
<dbReference type="Proteomes" id="UP000006906">
    <property type="component" value="Chromosome 16"/>
</dbReference>
<dbReference type="InParanoid" id="A0A2K3CUF0"/>
<sequence length="283" mass="27993">MLLTWMFLVRRWLPLLLIVFMGGMLQRANTALRRVLALRREFGPAACVRLAAVVVAAPALVLLSGVGPWGSGAAASDAAGAAGGGGEGRPEGPQPPDAVWRALSLRTVPLSRVVDVLLLVVLADSVARLCGAAMKVLVMAVFRARLLQQQAVVLGGGGSGGRGSLASVLGSGGGGDATRGINSAIASWLPGLTSRSSGAVVVGGGAAGLAAGGADTATASSGRLGLPGSGGVGGSIGHLHVGGGGGGGAFMAASKQQRQQSRVLTAVECAVAVYRLLLPTPVW</sequence>
<protein>
    <submittedName>
        <fullName evidence="7">Uncharacterized protein</fullName>
    </submittedName>
</protein>
<dbReference type="GO" id="GO:0016020">
    <property type="term" value="C:membrane"/>
    <property type="evidence" value="ECO:0007669"/>
    <property type="project" value="UniProtKB-SubCell"/>
</dbReference>
<dbReference type="KEGG" id="cre:CHLRE_16g668451v5"/>
<keyword evidence="2 6" id="KW-0812">Transmembrane</keyword>
<dbReference type="PANTHER" id="PTHR15860:SF0">
    <property type="entry name" value="LP20373P"/>
    <property type="match status" value="1"/>
</dbReference>
<proteinExistence type="predicted"/>
<dbReference type="GO" id="GO:1904294">
    <property type="term" value="P:positive regulation of ERAD pathway"/>
    <property type="evidence" value="ECO:0007669"/>
    <property type="project" value="InterPro"/>
</dbReference>
<keyword evidence="8" id="KW-1185">Reference proteome</keyword>
<comment type="subcellular location">
    <subcellularLocation>
        <location evidence="1">Membrane</location>
        <topology evidence="1">Multi-pass membrane protein</topology>
    </subcellularLocation>
</comment>
<dbReference type="GeneID" id="66056614"/>
<dbReference type="GO" id="GO:0061630">
    <property type="term" value="F:ubiquitin protein ligase activity"/>
    <property type="evidence" value="ECO:0000318"/>
    <property type="project" value="GO_Central"/>
</dbReference>
<name>A0A2K3CUF0_CHLRE</name>
<keyword evidence="3" id="KW-0833">Ubl conjugation pathway</keyword>
<evidence type="ECO:0000256" key="1">
    <source>
        <dbReference type="ARBA" id="ARBA00004141"/>
    </source>
</evidence>
<dbReference type="Gramene" id="PNW71902">
    <property type="protein sequence ID" value="PNW71902"/>
    <property type="gene ID" value="CHLRE_16g668451v5"/>
</dbReference>
<dbReference type="ExpressionAtlas" id="A0A2K3CUF0">
    <property type="expression patterns" value="baseline"/>
</dbReference>
<accession>A0A2K3CUF0</accession>
<evidence type="ECO:0000313" key="8">
    <source>
        <dbReference type="Proteomes" id="UP000006906"/>
    </source>
</evidence>
<dbReference type="EMBL" id="CM008977">
    <property type="protein sequence ID" value="PNW71902.1"/>
    <property type="molecule type" value="Genomic_DNA"/>
</dbReference>
<evidence type="ECO:0000256" key="5">
    <source>
        <dbReference type="ARBA" id="ARBA00023136"/>
    </source>
</evidence>
<evidence type="ECO:0000256" key="3">
    <source>
        <dbReference type="ARBA" id="ARBA00022786"/>
    </source>
</evidence>
<dbReference type="InterPro" id="IPR044235">
    <property type="entry name" value="RNFT1/2"/>
</dbReference>
<gene>
    <name evidence="7" type="ORF">CHLRE_16g668451v5</name>
</gene>